<proteinExistence type="predicted"/>
<dbReference type="Pfam" id="PF17762">
    <property type="entry name" value="HTH_ParB"/>
    <property type="match status" value="1"/>
</dbReference>
<reference evidence="3 4" key="1">
    <citation type="submission" date="2019-10" db="EMBL/GenBank/DDBJ databases">
        <title>Genome of the temperate Pseudomonas aerugionosa phage vB_Pae-SS2019XI.</title>
        <authorList>
            <person name="Hammerl J.A."/>
            <person name="Jaeckel C."/>
            <person name="Schnehle S."/>
            <person name="Schmoger S."/>
        </authorList>
    </citation>
    <scope>NUCLEOTIDE SEQUENCE [LARGE SCALE GENOMIC DNA]</scope>
</reference>
<protein>
    <submittedName>
        <fullName evidence="3">Partitioning protein</fullName>
    </submittedName>
</protein>
<feature type="region of interest" description="Disordered" evidence="1">
    <location>
        <begin position="314"/>
        <end position="338"/>
    </location>
</feature>
<organism evidence="3 4">
    <name type="scientific">Pseudomonas phage vB_Pae-SS2019XI</name>
    <dbReference type="NCBI Taxonomy" id="2660688"/>
    <lineage>
        <taxon>Viruses</taxon>
        <taxon>Duplodnaviria</taxon>
        <taxon>Heunggongvirae</taxon>
        <taxon>Uroviricota</taxon>
        <taxon>Caudoviricetes</taxon>
        <taxon>Casjensviridae</taxon>
        <taxon>Maxdohrnvirus</taxon>
        <taxon>Maxdohrnvirus SS2019XI</taxon>
    </lineage>
</organism>
<dbReference type="Gene3D" id="1.10.10.2830">
    <property type="match status" value="1"/>
</dbReference>
<dbReference type="Proteomes" id="UP000502584">
    <property type="component" value="Segment"/>
</dbReference>
<dbReference type="InterPro" id="IPR041468">
    <property type="entry name" value="HTH_ParB/Spo0J"/>
</dbReference>
<dbReference type="EMBL" id="MN536026">
    <property type="protein sequence ID" value="QIG56929.1"/>
    <property type="molecule type" value="Genomic_DNA"/>
</dbReference>
<sequence>MTQEKAYSFKSLRRDKAIKSRDLYRVRYSDLVVVPGNNERDKDERYWHSINALEKFLLGGGQVAPLEVEVNPKTGAIEIVQGHRRHEAFGRVIPAKQEQLRSLIREDMAAADKAKLLEKVDDLEFIECIPFQGNDLQKLVRIGTGNEHLALTEVETARLYKRAQVEFGLNATEIAKAFNKPRDHVDRHLALANADHGVQEAVKTGKIAVTEAVKIAKEHGSDAVEVIEKEYAKAVKQGSKKVTAGTMKGSPLPRPVVNDLVGNVAKFRRSLSPEAEAVVNDFREGRIDGGQVTIDVVPLMALLAAHGNVEAVQEEQRKRAEAKAAKAAEAAKTDDDDL</sequence>
<name>A0A6G6XHD6_9CAUD</name>
<dbReference type="SUPFAM" id="SSF109709">
    <property type="entry name" value="KorB DNA-binding domain-like"/>
    <property type="match status" value="1"/>
</dbReference>
<keyword evidence="4" id="KW-1185">Reference proteome</keyword>
<accession>A0A6G6XHD6</accession>
<evidence type="ECO:0000259" key="2">
    <source>
        <dbReference type="Pfam" id="PF17762"/>
    </source>
</evidence>
<gene>
    <name evidence="3" type="ORF">vBPaeSS2019XI_051</name>
</gene>
<evidence type="ECO:0000313" key="3">
    <source>
        <dbReference type="EMBL" id="QIG56929.1"/>
    </source>
</evidence>
<evidence type="ECO:0000313" key="4">
    <source>
        <dbReference type="Proteomes" id="UP000502584"/>
    </source>
</evidence>
<evidence type="ECO:0000256" key="1">
    <source>
        <dbReference type="SAM" id="MobiDB-lite"/>
    </source>
</evidence>
<feature type="domain" description="ParB/Spo0J HTH" evidence="2">
    <location>
        <begin position="151"/>
        <end position="228"/>
    </location>
</feature>